<evidence type="ECO:0000313" key="15">
    <source>
        <dbReference type="Proteomes" id="UP000583929"/>
    </source>
</evidence>
<sequence>MGIENQRRKDDDHCRLARERSFRSRAAWKLIELDDKYGLFHKTGAVLDLCAAPGSWMQVATLRVPRGSLVVGVDLNWVNPIPGAIFIKQDITKPQCKSEIKRVMRKYEFSAFDLVLHDGAPKMGGAWNMEATVQNGLVIDALKLVTHFLARNGTFVTKVFRSQDYNSVKYCLSKLFERVVVHKPKSSRFSSAEIFIVAFKYKAAAKIDPRILDVRHLFKGAIEPQKKKVVHDLGRVKKKRHRDGYEDGDTTLRKVSTAAEFIWSETPLDILGSVTSISFDDPTSLLIKDHVLTTQEVKILCDDLGVLGKQDFKHLLKWRILIRKALIVSEKTEVTTTTTVTNVGNEDEDDDKVVKEMEELTHVLERKKKRVRKLLAKRQAKEKARKATSMPMDGVDDSYVDHELFSLSTIKGKSALITVYSTELDDDYDTHGDMGDSENEESRNGSEQDDLSRDLDFDEERKRYDEQIEDLLEQAYEQYVSKKKQQNKPSKRLCSHDSVDSDDGIIPSEYDSDGDQEMNPLLAVLDLGKSLTQEEITKKWFSQDIFSEAVDDEGEGNVGKFDSEDEMQEKIVVQVKKAQKKTKNNDFEIVPIAPTTVFDSDDDNDDVDSKAEILSCGKNMLKKKQRNLILDDAYKYMMFGDEESLPKWFLDEEKRHSQPIKPVTKEEVIALKAQFKEIDARPAKKVAEAKARKKRVAMKKLEKVHKMANAIVEQTEISNISKNRMIGKLYKKAIPKKPTKEYVVAKKGVQVKVGKGKTLVDRRMKKDIRAVKARKSKMAKGTAQKKAKGF</sequence>
<gene>
    <name evidence="12" type="ORF">F8388_013499</name>
    <name evidence="13" type="ORF">G4B88_025352</name>
</gene>
<protein>
    <recommendedName>
        <fullName evidence="16">rRNA methyltransferase</fullName>
    </recommendedName>
</protein>
<feature type="region of interest" description="Disordered" evidence="8">
    <location>
        <begin position="425"/>
        <end position="458"/>
    </location>
</feature>
<dbReference type="Proteomes" id="UP000583929">
    <property type="component" value="Unassembled WGS sequence"/>
</dbReference>
<dbReference type="PANTHER" id="PTHR10920:SF13">
    <property type="entry name" value="PRE-RRNA 2'-O-RIBOSE RNA METHYLTRANSFERASE FTSJ3"/>
    <property type="match status" value="1"/>
</dbReference>
<keyword evidence="15" id="KW-1185">Reference proteome</keyword>
<dbReference type="InterPro" id="IPR002877">
    <property type="entry name" value="RNA_MeTrfase_FtsJ_dom"/>
</dbReference>
<proteinExistence type="inferred from homology"/>
<dbReference type="HAMAP" id="MF_01547">
    <property type="entry name" value="RNA_methyltr_E"/>
    <property type="match status" value="1"/>
</dbReference>
<evidence type="ECO:0000256" key="2">
    <source>
        <dbReference type="ARBA" id="ARBA00022552"/>
    </source>
</evidence>
<evidence type="ECO:0000256" key="8">
    <source>
        <dbReference type="SAM" id="MobiDB-lite"/>
    </source>
</evidence>
<name>A0A7J6G8H9_CANSA</name>
<evidence type="ECO:0000256" key="3">
    <source>
        <dbReference type="ARBA" id="ARBA00022603"/>
    </source>
</evidence>
<keyword evidence="2" id="KW-0698">rRNA processing</keyword>
<evidence type="ECO:0000259" key="10">
    <source>
        <dbReference type="Pfam" id="PF07780"/>
    </source>
</evidence>
<dbReference type="GO" id="GO:0016435">
    <property type="term" value="F:rRNA (guanine) methyltransferase activity"/>
    <property type="evidence" value="ECO:0007669"/>
    <property type="project" value="TreeGrafter"/>
</dbReference>
<dbReference type="InterPro" id="IPR012920">
    <property type="entry name" value="rRNA_MeTfrase_SPB1-like_C"/>
</dbReference>
<feature type="region of interest" description="Disordered" evidence="8">
    <location>
        <begin position="770"/>
        <end position="790"/>
    </location>
</feature>
<feature type="domain" description="Ribosomal RNA methyltransferase SPB1-like C-terminal" evidence="10">
    <location>
        <begin position="581"/>
        <end position="775"/>
    </location>
</feature>
<evidence type="ECO:0000313" key="14">
    <source>
        <dbReference type="Proteomes" id="UP000525078"/>
    </source>
</evidence>
<feature type="domain" description="Ribosomal RNA methyltransferase FtsJ" evidence="9">
    <location>
        <begin position="22"/>
        <end position="201"/>
    </location>
</feature>
<dbReference type="GO" id="GO:0008650">
    <property type="term" value="F:rRNA (uridine-2'-O-)-methyltransferase activity"/>
    <property type="evidence" value="ECO:0007669"/>
    <property type="project" value="TreeGrafter"/>
</dbReference>
<evidence type="ECO:0000313" key="12">
    <source>
        <dbReference type="EMBL" id="KAF4379281.1"/>
    </source>
</evidence>
<keyword evidence="6" id="KW-0539">Nucleus</keyword>
<keyword evidence="4" id="KW-0808">Transferase</keyword>
<dbReference type="EMBL" id="JAATIQ010000026">
    <property type="protein sequence ID" value="KAF4398373.1"/>
    <property type="molecule type" value="Genomic_DNA"/>
</dbReference>
<keyword evidence="3" id="KW-0489">Methyltransferase</keyword>
<dbReference type="GO" id="GO:0005730">
    <property type="term" value="C:nucleolus"/>
    <property type="evidence" value="ECO:0007669"/>
    <property type="project" value="TreeGrafter"/>
</dbReference>
<evidence type="ECO:0000259" key="9">
    <source>
        <dbReference type="Pfam" id="PF01728"/>
    </source>
</evidence>
<feature type="region of interest" description="Disordered" evidence="8">
    <location>
        <begin position="480"/>
        <end position="504"/>
    </location>
</feature>
<evidence type="ECO:0000256" key="5">
    <source>
        <dbReference type="ARBA" id="ARBA00022691"/>
    </source>
</evidence>
<dbReference type="AlphaFoldDB" id="A0A7J6G8H9"/>
<dbReference type="Proteomes" id="UP000525078">
    <property type="component" value="Unassembled WGS sequence"/>
</dbReference>
<dbReference type="GO" id="GO:0030687">
    <property type="term" value="C:preribosome, large subunit precursor"/>
    <property type="evidence" value="ECO:0007669"/>
    <property type="project" value="TreeGrafter"/>
</dbReference>
<feature type="domain" description="DUF3381" evidence="11">
    <location>
        <begin position="237"/>
        <end position="385"/>
    </location>
</feature>
<evidence type="ECO:0000256" key="1">
    <source>
        <dbReference type="ARBA" id="ARBA00022517"/>
    </source>
</evidence>
<keyword evidence="7" id="KW-0175">Coiled coil</keyword>
<accession>A0A7J6G8H9</accession>
<feature type="coiled-coil region" evidence="7">
    <location>
        <begin position="357"/>
        <end position="384"/>
    </location>
</feature>
<evidence type="ECO:0000256" key="7">
    <source>
        <dbReference type="SAM" id="Coils"/>
    </source>
</evidence>
<dbReference type="GO" id="GO:0000463">
    <property type="term" value="P:maturation of LSU-rRNA from tricistronic rRNA transcript (SSU-rRNA, 5.8S rRNA, LSU-rRNA)"/>
    <property type="evidence" value="ECO:0007669"/>
    <property type="project" value="TreeGrafter"/>
</dbReference>
<comment type="caution">
    <text evidence="12">The sequence shown here is derived from an EMBL/GenBank/DDBJ whole genome shotgun (WGS) entry which is preliminary data.</text>
</comment>
<dbReference type="Gene3D" id="3.40.50.150">
    <property type="entry name" value="Vaccinia Virus protein VP39"/>
    <property type="match status" value="1"/>
</dbReference>
<dbReference type="Pfam" id="PF11861">
    <property type="entry name" value="DUF3381"/>
    <property type="match status" value="1"/>
</dbReference>
<dbReference type="InterPro" id="IPR050082">
    <property type="entry name" value="RNA_methyltr_RlmE"/>
</dbReference>
<dbReference type="SUPFAM" id="SSF53335">
    <property type="entry name" value="S-adenosyl-L-methionine-dependent methyltransferases"/>
    <property type="match status" value="1"/>
</dbReference>
<dbReference type="InterPro" id="IPR029063">
    <property type="entry name" value="SAM-dependent_MTases_sf"/>
</dbReference>
<evidence type="ECO:0000313" key="13">
    <source>
        <dbReference type="EMBL" id="KAF4398373.1"/>
    </source>
</evidence>
<keyword evidence="5" id="KW-0949">S-adenosyl-L-methionine</keyword>
<evidence type="ECO:0000256" key="6">
    <source>
        <dbReference type="ARBA" id="ARBA00023242"/>
    </source>
</evidence>
<dbReference type="InterPro" id="IPR024576">
    <property type="entry name" value="rRNA_MeTfrase_Spb1_DUF3381"/>
</dbReference>
<organism evidence="12 14">
    <name type="scientific">Cannabis sativa</name>
    <name type="common">Hemp</name>
    <name type="synonym">Marijuana</name>
    <dbReference type="NCBI Taxonomy" id="3483"/>
    <lineage>
        <taxon>Eukaryota</taxon>
        <taxon>Viridiplantae</taxon>
        <taxon>Streptophyta</taxon>
        <taxon>Embryophyta</taxon>
        <taxon>Tracheophyta</taxon>
        <taxon>Spermatophyta</taxon>
        <taxon>Magnoliopsida</taxon>
        <taxon>eudicotyledons</taxon>
        <taxon>Gunneridae</taxon>
        <taxon>Pentapetalae</taxon>
        <taxon>rosids</taxon>
        <taxon>fabids</taxon>
        <taxon>Rosales</taxon>
        <taxon>Cannabaceae</taxon>
        <taxon>Cannabis</taxon>
    </lineage>
</organism>
<dbReference type="Pfam" id="PF01728">
    <property type="entry name" value="FtsJ"/>
    <property type="match status" value="1"/>
</dbReference>
<evidence type="ECO:0008006" key="16">
    <source>
        <dbReference type="Google" id="ProtNLM"/>
    </source>
</evidence>
<feature type="compositionally biased region" description="Basic residues" evidence="8">
    <location>
        <begin position="771"/>
        <end position="790"/>
    </location>
</feature>
<evidence type="ECO:0000256" key="4">
    <source>
        <dbReference type="ARBA" id="ARBA00022679"/>
    </source>
</evidence>
<reference evidence="14 15" key="1">
    <citation type="journal article" date="2020" name="bioRxiv">
        <title>Sequence and annotation of 42 cannabis genomes reveals extensive copy number variation in cannabinoid synthesis and pathogen resistance genes.</title>
        <authorList>
            <person name="Mckernan K.J."/>
            <person name="Helbert Y."/>
            <person name="Kane L.T."/>
            <person name="Ebling H."/>
            <person name="Zhang L."/>
            <person name="Liu B."/>
            <person name="Eaton Z."/>
            <person name="Mclaughlin S."/>
            <person name="Kingan S."/>
            <person name="Baybayan P."/>
            <person name="Concepcion G."/>
            <person name="Jordan M."/>
            <person name="Riva A."/>
            <person name="Barbazuk W."/>
            <person name="Harkins T."/>
        </authorList>
    </citation>
    <scope>NUCLEOTIDE SEQUENCE [LARGE SCALE GENOMIC DNA]</scope>
    <source>
        <strain evidence="14 15">cv. Jamaican Lion 4</strain>
        <strain evidence="13">Father</strain>
        <strain evidence="12">Mother</strain>
        <tissue evidence="12">Leaf</tissue>
    </source>
</reference>
<dbReference type="PANTHER" id="PTHR10920">
    <property type="entry name" value="RIBOSOMAL RNA METHYLTRANSFERASE"/>
    <property type="match status" value="1"/>
</dbReference>
<dbReference type="Pfam" id="PF07780">
    <property type="entry name" value="Spb1_C"/>
    <property type="match status" value="1"/>
</dbReference>
<dbReference type="InterPro" id="IPR015507">
    <property type="entry name" value="rRNA-MeTfrase_E"/>
</dbReference>
<evidence type="ECO:0000259" key="11">
    <source>
        <dbReference type="Pfam" id="PF11861"/>
    </source>
</evidence>
<keyword evidence="1" id="KW-0690">Ribosome biogenesis</keyword>
<feature type="compositionally biased region" description="Basic and acidic residues" evidence="8">
    <location>
        <begin position="429"/>
        <end position="458"/>
    </location>
</feature>
<dbReference type="GO" id="GO:0000466">
    <property type="term" value="P:maturation of 5.8S rRNA from tricistronic rRNA transcript (SSU-rRNA, 5.8S rRNA, LSU-rRNA)"/>
    <property type="evidence" value="ECO:0007669"/>
    <property type="project" value="TreeGrafter"/>
</dbReference>
<feature type="compositionally biased region" description="Basic residues" evidence="8">
    <location>
        <begin position="481"/>
        <end position="493"/>
    </location>
</feature>
<dbReference type="EMBL" id="JAATIP010000069">
    <property type="protein sequence ID" value="KAF4379281.1"/>
    <property type="molecule type" value="Genomic_DNA"/>
</dbReference>